<dbReference type="AlphaFoldDB" id="A0A4Z0YEK5"/>
<gene>
    <name evidence="1" type="ORF">CAGA_24570</name>
</gene>
<evidence type="ECO:0000313" key="1">
    <source>
        <dbReference type="EMBL" id="TGJ75432.1"/>
    </source>
</evidence>
<reference evidence="1 2" key="1">
    <citation type="submission" date="2019-04" db="EMBL/GenBank/DDBJ databases">
        <authorList>
            <person name="Poehlein A."/>
            <person name="Bengelsdorf F.R."/>
            <person name="Duerre P."/>
            <person name="Daniel R."/>
        </authorList>
    </citation>
    <scope>NUCLEOTIDE SEQUENCE [LARGE SCALE GENOMIC DNA]</scope>
    <source>
        <strain evidence="1 2">BS-1</strain>
    </source>
</reference>
<protein>
    <submittedName>
        <fullName evidence="1">Uncharacterized protein</fullName>
    </submittedName>
</protein>
<dbReference type="EMBL" id="SRMQ01000018">
    <property type="protein sequence ID" value="TGJ75432.1"/>
    <property type="molecule type" value="Genomic_DNA"/>
</dbReference>
<evidence type="ECO:0000313" key="2">
    <source>
        <dbReference type="Proteomes" id="UP000297714"/>
    </source>
</evidence>
<accession>A0A4Z0YEK5</accession>
<name>A0A4Z0YEK5_9FIRM</name>
<organism evidence="1 2">
    <name type="scientific">Caproiciproducens galactitolivorans</name>
    <dbReference type="NCBI Taxonomy" id="642589"/>
    <lineage>
        <taxon>Bacteria</taxon>
        <taxon>Bacillati</taxon>
        <taxon>Bacillota</taxon>
        <taxon>Clostridia</taxon>
        <taxon>Eubacteriales</taxon>
        <taxon>Acutalibacteraceae</taxon>
        <taxon>Caproiciproducens</taxon>
    </lineage>
</organism>
<sequence>MSSILKLADGTELPLASAPTQTTAFADGQMRTGYLVQIQADNLTAEGVNAIVSDSAKTSTWDIVNDGVTAGSYSNYTVLANGVTLDNNVLSFTLCKQTDLEIEVAAQAGAIAEMSMLIAGGTK</sequence>
<dbReference type="Proteomes" id="UP000297714">
    <property type="component" value="Unassembled WGS sequence"/>
</dbReference>
<proteinExistence type="predicted"/>
<comment type="caution">
    <text evidence="1">The sequence shown here is derived from an EMBL/GenBank/DDBJ whole genome shotgun (WGS) entry which is preliminary data.</text>
</comment>
<dbReference type="RefSeq" id="WP_135661155.1">
    <property type="nucleotide sequence ID" value="NZ_SRMQ01000018.1"/>
</dbReference>
<keyword evidence="2" id="KW-1185">Reference proteome</keyword>